<evidence type="ECO:0000313" key="1">
    <source>
        <dbReference type="EMBL" id="CAF2260634.1"/>
    </source>
</evidence>
<evidence type="ECO:0000313" key="2">
    <source>
        <dbReference type="EMBL" id="CDY31132.1"/>
    </source>
</evidence>
<evidence type="ECO:0000313" key="3">
    <source>
        <dbReference type="Proteomes" id="UP000028999"/>
    </source>
</evidence>
<dbReference type="PaxDb" id="3708-A0A078H0Y1"/>
<keyword evidence="3" id="KW-1185">Reference proteome</keyword>
<sequence length="54" mass="6467">MFDTCKTTKSLSICIDCWNLLYKHIYLFAGYLLWPQKISFRGVSFSRYCGYRDI</sequence>
<reference evidence="2 3" key="1">
    <citation type="journal article" date="2014" name="Science">
        <title>Plant genetics. Early allopolyploid evolution in the post-Neolithic Brassica napus oilseed genome.</title>
        <authorList>
            <person name="Chalhoub B."/>
            <person name="Denoeud F."/>
            <person name="Liu S."/>
            <person name="Parkin I.A."/>
            <person name="Tang H."/>
            <person name="Wang X."/>
            <person name="Chiquet J."/>
            <person name="Belcram H."/>
            <person name="Tong C."/>
            <person name="Samans B."/>
            <person name="Correa M."/>
            <person name="Da Silva C."/>
            <person name="Just J."/>
            <person name="Falentin C."/>
            <person name="Koh C.S."/>
            <person name="Le Clainche I."/>
            <person name="Bernard M."/>
            <person name="Bento P."/>
            <person name="Noel B."/>
            <person name="Labadie K."/>
            <person name="Alberti A."/>
            <person name="Charles M."/>
            <person name="Arnaud D."/>
            <person name="Guo H."/>
            <person name="Daviaud C."/>
            <person name="Alamery S."/>
            <person name="Jabbari K."/>
            <person name="Zhao M."/>
            <person name="Edger P.P."/>
            <person name="Chelaifa H."/>
            <person name="Tack D."/>
            <person name="Lassalle G."/>
            <person name="Mestiri I."/>
            <person name="Schnel N."/>
            <person name="Le Paslier M.C."/>
            <person name="Fan G."/>
            <person name="Renault V."/>
            <person name="Bayer P.E."/>
            <person name="Golicz A.A."/>
            <person name="Manoli S."/>
            <person name="Lee T.H."/>
            <person name="Thi V.H."/>
            <person name="Chalabi S."/>
            <person name="Hu Q."/>
            <person name="Fan C."/>
            <person name="Tollenaere R."/>
            <person name="Lu Y."/>
            <person name="Battail C."/>
            <person name="Shen J."/>
            <person name="Sidebottom C.H."/>
            <person name="Wang X."/>
            <person name="Canaguier A."/>
            <person name="Chauveau A."/>
            <person name="Berard A."/>
            <person name="Deniot G."/>
            <person name="Guan M."/>
            <person name="Liu Z."/>
            <person name="Sun F."/>
            <person name="Lim Y.P."/>
            <person name="Lyons E."/>
            <person name="Town C.D."/>
            <person name="Bancroft I."/>
            <person name="Wang X."/>
            <person name="Meng J."/>
            <person name="Ma J."/>
            <person name="Pires J.C."/>
            <person name="King G.J."/>
            <person name="Brunel D."/>
            <person name="Delourme R."/>
            <person name="Renard M."/>
            <person name="Aury J.M."/>
            <person name="Adams K.L."/>
            <person name="Batley J."/>
            <person name="Snowdon R.J."/>
            <person name="Tost J."/>
            <person name="Edwards D."/>
            <person name="Zhou Y."/>
            <person name="Hua W."/>
            <person name="Sharpe A.G."/>
            <person name="Paterson A.H."/>
            <person name="Guan C."/>
            <person name="Wincker P."/>
        </authorList>
    </citation>
    <scope>NUCLEOTIDE SEQUENCE [LARGE SCALE GENOMIC DNA]</scope>
    <source>
        <strain evidence="3">cv. Darmor-bzh</strain>
    </source>
</reference>
<protein>
    <submittedName>
        <fullName evidence="1">(rape) hypothetical protein</fullName>
    </submittedName>
    <submittedName>
        <fullName evidence="2">BnaA08g26820D protein</fullName>
    </submittedName>
</protein>
<dbReference type="Proteomes" id="UP000028999">
    <property type="component" value="Unassembled WGS sequence"/>
</dbReference>
<proteinExistence type="predicted"/>
<gene>
    <name evidence="2" type="primary">BnaA08g26820D</name>
    <name evidence="1" type="ORF">DARMORV10_A08P35010.1</name>
    <name evidence="2" type="ORF">GSBRNA2T00047220001</name>
</gene>
<dbReference type="AlphaFoldDB" id="A0A078H0Y1"/>
<accession>A0A078H0Y1</accession>
<organism evidence="2 3">
    <name type="scientific">Brassica napus</name>
    <name type="common">Rape</name>
    <dbReference type="NCBI Taxonomy" id="3708"/>
    <lineage>
        <taxon>Eukaryota</taxon>
        <taxon>Viridiplantae</taxon>
        <taxon>Streptophyta</taxon>
        <taxon>Embryophyta</taxon>
        <taxon>Tracheophyta</taxon>
        <taxon>Spermatophyta</taxon>
        <taxon>Magnoliopsida</taxon>
        <taxon>eudicotyledons</taxon>
        <taxon>Gunneridae</taxon>
        <taxon>Pentapetalae</taxon>
        <taxon>rosids</taxon>
        <taxon>malvids</taxon>
        <taxon>Brassicales</taxon>
        <taxon>Brassicaceae</taxon>
        <taxon>Brassiceae</taxon>
        <taxon>Brassica</taxon>
    </lineage>
</organism>
<dbReference type="EMBL" id="HG994362">
    <property type="protein sequence ID" value="CAF2260634.1"/>
    <property type="molecule type" value="Genomic_DNA"/>
</dbReference>
<dbReference type="EMBL" id="LK032267">
    <property type="protein sequence ID" value="CDY31132.1"/>
    <property type="molecule type" value="Genomic_DNA"/>
</dbReference>
<name>A0A078H0Y1_BRANA</name>
<dbReference type="Proteomes" id="UP001295469">
    <property type="component" value="Chromosome A08"/>
</dbReference>
<reference evidence="1" key="3">
    <citation type="submission" date="2021-01" db="EMBL/GenBank/DDBJ databases">
        <authorList>
            <consortium name="Genoscope - CEA"/>
            <person name="William W."/>
        </authorList>
    </citation>
    <scope>NUCLEOTIDE SEQUENCE</scope>
</reference>
<reference evidence="2" key="2">
    <citation type="submission" date="2014-06" db="EMBL/GenBank/DDBJ databases">
        <authorList>
            <person name="Genoscope - CEA"/>
        </authorList>
    </citation>
    <scope>NUCLEOTIDE SEQUENCE</scope>
</reference>
<dbReference type="Gramene" id="CDY31132">
    <property type="protein sequence ID" value="CDY31132"/>
    <property type="gene ID" value="GSBRNA2T00047220001"/>
</dbReference>